<keyword evidence="2" id="KW-1185">Reference proteome</keyword>
<sequence>MSTTIKRTFRTEKPKKIEPEVVGRIPRVAKLMALAIRFDGLIRDGVVADQAELARLGNVTRARVTQIMNLLNLAPEIQEAVLFLPRVKGGRDPVVERELRVLAAEVDWGRQRELMTLCLASPNRPPTARLYEKLTLQSSCHSPQEDCKVDLT</sequence>
<dbReference type="AlphaFoldDB" id="A0A518DRR4"/>
<organism evidence="1 2">
    <name type="scientific">Lignipirellula cremea</name>
    <dbReference type="NCBI Taxonomy" id="2528010"/>
    <lineage>
        <taxon>Bacteria</taxon>
        <taxon>Pseudomonadati</taxon>
        <taxon>Planctomycetota</taxon>
        <taxon>Planctomycetia</taxon>
        <taxon>Pirellulales</taxon>
        <taxon>Pirellulaceae</taxon>
        <taxon>Lignipirellula</taxon>
    </lineage>
</organism>
<evidence type="ECO:0000313" key="1">
    <source>
        <dbReference type="EMBL" id="QDU94526.1"/>
    </source>
</evidence>
<dbReference type="EMBL" id="CP036433">
    <property type="protein sequence ID" value="QDU94526.1"/>
    <property type="molecule type" value="Genomic_DNA"/>
</dbReference>
<accession>A0A518DRR4</accession>
<dbReference type="SUPFAM" id="SSF109709">
    <property type="entry name" value="KorB DNA-binding domain-like"/>
    <property type="match status" value="1"/>
</dbReference>
<gene>
    <name evidence="1" type="ORF">Pla8534_23170</name>
</gene>
<proteinExistence type="predicted"/>
<dbReference type="KEGG" id="lcre:Pla8534_23170"/>
<dbReference type="RefSeq" id="WP_197443189.1">
    <property type="nucleotide sequence ID" value="NZ_CP036433.1"/>
</dbReference>
<protein>
    <submittedName>
        <fullName evidence="1">Uncharacterized protein</fullName>
    </submittedName>
</protein>
<evidence type="ECO:0000313" key="2">
    <source>
        <dbReference type="Proteomes" id="UP000317648"/>
    </source>
</evidence>
<reference evidence="1 2" key="1">
    <citation type="submission" date="2019-02" db="EMBL/GenBank/DDBJ databases">
        <title>Deep-cultivation of Planctomycetes and their phenomic and genomic characterization uncovers novel biology.</title>
        <authorList>
            <person name="Wiegand S."/>
            <person name="Jogler M."/>
            <person name="Boedeker C."/>
            <person name="Pinto D."/>
            <person name="Vollmers J."/>
            <person name="Rivas-Marin E."/>
            <person name="Kohn T."/>
            <person name="Peeters S.H."/>
            <person name="Heuer A."/>
            <person name="Rast P."/>
            <person name="Oberbeckmann S."/>
            <person name="Bunk B."/>
            <person name="Jeske O."/>
            <person name="Meyerdierks A."/>
            <person name="Storesund J.E."/>
            <person name="Kallscheuer N."/>
            <person name="Luecker S."/>
            <person name="Lage O.M."/>
            <person name="Pohl T."/>
            <person name="Merkel B.J."/>
            <person name="Hornburger P."/>
            <person name="Mueller R.-W."/>
            <person name="Bruemmer F."/>
            <person name="Labrenz M."/>
            <person name="Spormann A.M."/>
            <person name="Op den Camp H."/>
            <person name="Overmann J."/>
            <person name="Amann R."/>
            <person name="Jetten M.S.M."/>
            <person name="Mascher T."/>
            <person name="Medema M.H."/>
            <person name="Devos D.P."/>
            <person name="Kaster A.-K."/>
            <person name="Ovreas L."/>
            <person name="Rohde M."/>
            <person name="Galperin M.Y."/>
            <person name="Jogler C."/>
        </authorList>
    </citation>
    <scope>NUCLEOTIDE SEQUENCE [LARGE SCALE GENOMIC DNA]</scope>
    <source>
        <strain evidence="1 2">Pla85_3_4</strain>
    </source>
</reference>
<name>A0A518DRR4_9BACT</name>
<dbReference type="Proteomes" id="UP000317648">
    <property type="component" value="Chromosome"/>
</dbReference>